<dbReference type="InterPro" id="IPR000873">
    <property type="entry name" value="AMP-dep_synth/lig_dom"/>
</dbReference>
<reference evidence="19" key="2">
    <citation type="submission" date="2017-06" db="EMBL/GenBank/DDBJ databases">
        <title>Whole genome sequence of Laribacter hongkongensis LHGZ1.</title>
        <authorList>
            <person name="Chen D."/>
            <person name="Wu H."/>
            <person name="Chen J."/>
        </authorList>
    </citation>
    <scope>NUCLEOTIDE SEQUENCE [LARGE SCALE GENOMIC DNA]</scope>
    <source>
        <strain evidence="19">LHGZ1</strain>
    </source>
</reference>
<evidence type="ECO:0000256" key="14">
    <source>
        <dbReference type="ARBA" id="ARBA00042773"/>
    </source>
</evidence>
<dbReference type="Proteomes" id="UP000197424">
    <property type="component" value="Chromosome"/>
</dbReference>
<dbReference type="RefSeq" id="WP_088860967.1">
    <property type="nucleotide sequence ID" value="NZ_CP022115.1"/>
</dbReference>
<dbReference type="SUPFAM" id="SSF56801">
    <property type="entry name" value="Acetyl-CoA synthetase-like"/>
    <property type="match status" value="1"/>
</dbReference>
<evidence type="ECO:0000256" key="1">
    <source>
        <dbReference type="ARBA" id="ARBA00001946"/>
    </source>
</evidence>
<keyword evidence="8" id="KW-0067">ATP-binding</keyword>
<evidence type="ECO:0000256" key="4">
    <source>
        <dbReference type="ARBA" id="ARBA00006432"/>
    </source>
</evidence>
<dbReference type="InterPro" id="IPR045851">
    <property type="entry name" value="AMP-bd_C_sf"/>
</dbReference>
<evidence type="ECO:0000256" key="12">
    <source>
        <dbReference type="ARBA" id="ARBA00026121"/>
    </source>
</evidence>
<evidence type="ECO:0000256" key="11">
    <source>
        <dbReference type="ARBA" id="ARBA00023136"/>
    </source>
</evidence>
<keyword evidence="9" id="KW-0460">Magnesium</keyword>
<comment type="cofactor">
    <cofactor evidence="1">
        <name>Mg(2+)</name>
        <dbReference type="ChEBI" id="CHEBI:18420"/>
    </cofactor>
</comment>
<evidence type="ECO:0000256" key="3">
    <source>
        <dbReference type="ARBA" id="ARBA00005005"/>
    </source>
</evidence>
<dbReference type="Pfam" id="PF00501">
    <property type="entry name" value="AMP-binding"/>
    <property type="match status" value="1"/>
</dbReference>
<sequence>MEKIWFKNYEPGVRHEVDTNEFASIPDVFRQAVGQFRDRPAMANMDKVLSYGELDVLSREFGSYLQNTLRLARGSRVAVMMPNLLQYPVAVFGILRAGYTVVNVNPLYTPRELEHQLKDAGADAIVIVENFASVLEQVIRRTPVTQVIVTGVGDLLGFPKRTIVNFVLRKVKKMVPPYRLPGHVRFLDALAAGRRASCEDAALTHDDIAFLQYTGGTTGVSKGAMLTHGNIVANMQQAAEWVKNQVRPGQEIIVTALPLYHIFSLTANLMVFTRSGALNILITNPRDIPGFIKEMGKYKVTAMTGVNTLFNALVNHPDFSRLDFSSWRVVLGGGMAVQKAVADKWKQVTGIPLIEAYGLTETSPAACINPLTLPAYNGCIGLPVPSTDIQIRDLEGREVAMGEAGELFIKGPQVMKGYWNRPEETAKVLGQDGFLATGDMAVITPDGFVKLVDRKKDMILVSGFNVYPNEIEDVVAMHPGVLEVACIGLPDDKSGEVVKVFVVRKDPNLTERDIIEHCKANLTGYKVPKFVEFRNELPKTNVGKILRRALRDETTA</sequence>
<keyword evidence="5 18" id="KW-0436">Ligase</keyword>
<protein>
    <recommendedName>
        <fullName evidence="13">Long-chain-fatty-acid--CoA ligase</fullName>
        <ecNumber evidence="12">6.2.1.3</ecNumber>
    </recommendedName>
    <alternativeName>
        <fullName evidence="14">Long-chain acyl-CoA synthetase</fullName>
    </alternativeName>
</protein>
<dbReference type="EMBL" id="CP022115">
    <property type="protein sequence ID" value="ASJ24851.1"/>
    <property type="molecule type" value="Genomic_DNA"/>
</dbReference>
<reference evidence="17" key="1">
    <citation type="journal article" date="2017" name="J. Antimicrob. Chemother.">
        <title>Emergence and genomic analysis of MDR Laribacter hongkongensis strain HLGZ1 from Guangzhou, China.</title>
        <authorList>
            <person name="Wu H.K."/>
            <person name="Chen J.H."/>
            <person name="Yang L."/>
            <person name="Li A.R."/>
            <person name="Su D.H."/>
            <person name="Lin Y.P."/>
            <person name="Chen D.Q."/>
        </authorList>
    </citation>
    <scope>NUCLEOTIDE SEQUENCE</scope>
    <source>
        <strain evidence="17">HLGZ1</strain>
    </source>
</reference>
<dbReference type="Proteomes" id="UP001200247">
    <property type="component" value="Unassembled WGS sequence"/>
</dbReference>
<organism evidence="17 19">
    <name type="scientific">Laribacter hongkongensis</name>
    <dbReference type="NCBI Taxonomy" id="168471"/>
    <lineage>
        <taxon>Bacteria</taxon>
        <taxon>Pseudomonadati</taxon>
        <taxon>Pseudomonadota</taxon>
        <taxon>Betaproteobacteria</taxon>
        <taxon>Neisseriales</taxon>
        <taxon>Aquaspirillaceae</taxon>
        <taxon>Laribacter</taxon>
    </lineage>
</organism>
<evidence type="ECO:0000313" key="20">
    <source>
        <dbReference type="Proteomes" id="UP001200247"/>
    </source>
</evidence>
<evidence type="ECO:0000256" key="13">
    <source>
        <dbReference type="ARBA" id="ARBA00039545"/>
    </source>
</evidence>
<dbReference type="GO" id="GO:0004467">
    <property type="term" value="F:long-chain fatty acid-CoA ligase activity"/>
    <property type="evidence" value="ECO:0007669"/>
    <property type="project" value="UniProtKB-EC"/>
</dbReference>
<dbReference type="OrthoDB" id="9766486at2"/>
<dbReference type="EC" id="6.2.1.3" evidence="12"/>
<evidence type="ECO:0000256" key="8">
    <source>
        <dbReference type="ARBA" id="ARBA00022840"/>
    </source>
</evidence>
<evidence type="ECO:0000256" key="7">
    <source>
        <dbReference type="ARBA" id="ARBA00022832"/>
    </source>
</evidence>
<evidence type="ECO:0000256" key="2">
    <source>
        <dbReference type="ARBA" id="ARBA00004170"/>
    </source>
</evidence>
<evidence type="ECO:0000256" key="6">
    <source>
        <dbReference type="ARBA" id="ARBA00022741"/>
    </source>
</evidence>
<feature type="domain" description="AMP-binding enzyme C-terminal" evidence="16">
    <location>
        <begin position="470"/>
        <end position="544"/>
    </location>
</feature>
<gene>
    <name evidence="17" type="primary">fadD2</name>
    <name evidence="18" type="ORF">LH440_04250</name>
    <name evidence="17" type="ORF">LHGZ1_2020</name>
</gene>
<evidence type="ECO:0000313" key="19">
    <source>
        <dbReference type="Proteomes" id="UP000197424"/>
    </source>
</evidence>
<evidence type="ECO:0000313" key="18">
    <source>
        <dbReference type="EMBL" id="MCG9025119.1"/>
    </source>
</evidence>
<dbReference type="Pfam" id="PF13193">
    <property type="entry name" value="AMP-binding_C"/>
    <property type="match status" value="1"/>
</dbReference>
<keyword evidence="6" id="KW-0547">Nucleotide-binding</keyword>
<dbReference type="NCBIfam" id="NF005463">
    <property type="entry name" value="PRK07059.1"/>
    <property type="match status" value="1"/>
</dbReference>
<name>A0A248LK35_9NEIS</name>
<dbReference type="InterPro" id="IPR042099">
    <property type="entry name" value="ANL_N_sf"/>
</dbReference>
<evidence type="ECO:0000256" key="5">
    <source>
        <dbReference type="ARBA" id="ARBA00022598"/>
    </source>
</evidence>
<feature type="domain" description="AMP-dependent synthetase/ligase" evidence="15">
    <location>
        <begin position="29"/>
        <end position="419"/>
    </location>
</feature>
<keyword evidence="11" id="KW-0472">Membrane</keyword>
<dbReference type="PANTHER" id="PTHR43767">
    <property type="entry name" value="LONG-CHAIN-FATTY-ACID--COA LIGASE"/>
    <property type="match status" value="1"/>
</dbReference>
<dbReference type="EMBL" id="JAJAXM010000005">
    <property type="protein sequence ID" value="MCG9025119.1"/>
    <property type="molecule type" value="Genomic_DNA"/>
</dbReference>
<reference evidence="17" key="3">
    <citation type="submission" date="2017-06" db="EMBL/GenBank/DDBJ databases">
        <authorList>
            <person name="Kim H.J."/>
            <person name="Triplett B.A."/>
        </authorList>
    </citation>
    <scope>NUCLEOTIDE SEQUENCE</scope>
    <source>
        <strain evidence="17">HLGZ1</strain>
    </source>
</reference>
<reference evidence="18 20" key="4">
    <citation type="submission" date="2021-10" db="EMBL/GenBank/DDBJ databases">
        <title>Whole-genome sequencing analysis of Laribacter hongkongensis: virulence gene profiles, carbohydrate-active enzyme prediction, and antimicrobial resistance characterization.</title>
        <authorList>
            <person name="Yuan P."/>
            <person name="Zhan Y."/>
            <person name="Chen D."/>
        </authorList>
    </citation>
    <scope>NUCLEOTIDE SEQUENCE [LARGE SCALE GENOMIC DNA]</scope>
    <source>
        <strain evidence="18 20">W67</strain>
    </source>
</reference>
<dbReference type="FunFam" id="3.30.300.30:FF:000006">
    <property type="entry name" value="Long-chain-fatty-acid--CoA ligase FadD"/>
    <property type="match status" value="1"/>
</dbReference>
<dbReference type="Gene3D" id="3.40.50.12780">
    <property type="entry name" value="N-terminal domain of ligase-like"/>
    <property type="match status" value="1"/>
</dbReference>
<dbReference type="AlphaFoldDB" id="A0A248LK35"/>
<comment type="similarity">
    <text evidence="4">Belongs to the ATP-dependent AMP-binding enzyme family.</text>
</comment>
<dbReference type="GO" id="GO:0005524">
    <property type="term" value="F:ATP binding"/>
    <property type="evidence" value="ECO:0007669"/>
    <property type="project" value="UniProtKB-KW"/>
</dbReference>
<evidence type="ECO:0000259" key="16">
    <source>
        <dbReference type="Pfam" id="PF13193"/>
    </source>
</evidence>
<evidence type="ECO:0000256" key="9">
    <source>
        <dbReference type="ARBA" id="ARBA00022842"/>
    </source>
</evidence>
<accession>A0A248LK35</accession>
<dbReference type="Gene3D" id="3.30.300.30">
    <property type="match status" value="1"/>
</dbReference>
<dbReference type="InterPro" id="IPR020845">
    <property type="entry name" value="AMP-binding_CS"/>
</dbReference>
<evidence type="ECO:0000259" key="15">
    <source>
        <dbReference type="Pfam" id="PF00501"/>
    </source>
</evidence>
<dbReference type="InterPro" id="IPR050237">
    <property type="entry name" value="ATP-dep_AMP-bd_enzyme"/>
</dbReference>
<dbReference type="PANTHER" id="PTHR43767:SF8">
    <property type="entry name" value="LONG-CHAIN-FATTY-ACID--COA LIGASE"/>
    <property type="match status" value="1"/>
</dbReference>
<comment type="subcellular location">
    <subcellularLocation>
        <location evidence="2">Membrane</location>
        <topology evidence="2">Peripheral membrane protein</topology>
    </subcellularLocation>
</comment>
<keyword evidence="10" id="KW-0443">Lipid metabolism</keyword>
<proteinExistence type="inferred from homology"/>
<dbReference type="InterPro" id="IPR025110">
    <property type="entry name" value="AMP-bd_C"/>
</dbReference>
<dbReference type="CDD" id="cd05936">
    <property type="entry name" value="FC-FACS_FadD_like"/>
    <property type="match status" value="1"/>
</dbReference>
<keyword evidence="7" id="KW-0276">Fatty acid metabolism</keyword>
<dbReference type="GO" id="GO:0016020">
    <property type="term" value="C:membrane"/>
    <property type="evidence" value="ECO:0007669"/>
    <property type="project" value="UniProtKB-SubCell"/>
</dbReference>
<dbReference type="PROSITE" id="PS00455">
    <property type="entry name" value="AMP_BINDING"/>
    <property type="match status" value="1"/>
</dbReference>
<dbReference type="FunFam" id="3.40.50.12780:FF:000003">
    <property type="entry name" value="Long-chain-fatty-acid--CoA ligase FadD"/>
    <property type="match status" value="1"/>
</dbReference>
<comment type="pathway">
    <text evidence="3">Lipid metabolism; fatty acid beta-oxidation.</text>
</comment>
<evidence type="ECO:0000313" key="17">
    <source>
        <dbReference type="EMBL" id="ASJ24851.1"/>
    </source>
</evidence>
<evidence type="ECO:0000256" key="10">
    <source>
        <dbReference type="ARBA" id="ARBA00023098"/>
    </source>
</evidence>